<dbReference type="EMBL" id="KZ992576">
    <property type="protein sequence ID" value="RKP08707.1"/>
    <property type="molecule type" value="Genomic_DNA"/>
</dbReference>
<organism evidence="2 3">
    <name type="scientific">Thamnocephalis sphaerospora</name>
    <dbReference type="NCBI Taxonomy" id="78915"/>
    <lineage>
        <taxon>Eukaryota</taxon>
        <taxon>Fungi</taxon>
        <taxon>Fungi incertae sedis</taxon>
        <taxon>Zoopagomycota</taxon>
        <taxon>Zoopagomycotina</taxon>
        <taxon>Zoopagomycetes</taxon>
        <taxon>Zoopagales</taxon>
        <taxon>Sigmoideomycetaceae</taxon>
        <taxon>Thamnocephalis</taxon>
    </lineage>
</organism>
<sequence>MSDRATSCSAPSETMVPDIDYAIPDSSDNRRSSGAYVAGSGYQYSNHSTNNDADGSDSQGSDN</sequence>
<gene>
    <name evidence="2" type="ORF">THASP1DRAFT_29494</name>
</gene>
<feature type="region of interest" description="Disordered" evidence="1">
    <location>
        <begin position="1"/>
        <end position="63"/>
    </location>
</feature>
<evidence type="ECO:0000313" key="3">
    <source>
        <dbReference type="Proteomes" id="UP000271241"/>
    </source>
</evidence>
<reference evidence="3" key="1">
    <citation type="journal article" date="2018" name="Nat. Microbiol.">
        <title>Leveraging single-cell genomics to expand the fungal tree of life.</title>
        <authorList>
            <person name="Ahrendt S.R."/>
            <person name="Quandt C.A."/>
            <person name="Ciobanu D."/>
            <person name="Clum A."/>
            <person name="Salamov A."/>
            <person name="Andreopoulos B."/>
            <person name="Cheng J.F."/>
            <person name="Woyke T."/>
            <person name="Pelin A."/>
            <person name="Henrissat B."/>
            <person name="Reynolds N.K."/>
            <person name="Benny G.L."/>
            <person name="Smith M.E."/>
            <person name="James T.Y."/>
            <person name="Grigoriev I.V."/>
        </authorList>
    </citation>
    <scope>NUCLEOTIDE SEQUENCE [LARGE SCALE GENOMIC DNA]</scope>
    <source>
        <strain evidence="3">RSA 1356</strain>
    </source>
</reference>
<dbReference type="Proteomes" id="UP000271241">
    <property type="component" value="Unassembled WGS sequence"/>
</dbReference>
<dbReference type="AlphaFoldDB" id="A0A4P9XRI4"/>
<keyword evidence="3" id="KW-1185">Reference proteome</keyword>
<protein>
    <submittedName>
        <fullName evidence="2">Uncharacterized protein</fullName>
    </submittedName>
</protein>
<feature type="compositionally biased region" description="Polar residues" evidence="1">
    <location>
        <begin position="42"/>
        <end position="63"/>
    </location>
</feature>
<evidence type="ECO:0000256" key="1">
    <source>
        <dbReference type="SAM" id="MobiDB-lite"/>
    </source>
</evidence>
<proteinExistence type="predicted"/>
<evidence type="ECO:0000313" key="2">
    <source>
        <dbReference type="EMBL" id="RKP08707.1"/>
    </source>
</evidence>
<name>A0A4P9XRI4_9FUNG</name>
<accession>A0A4P9XRI4</accession>
<feature type="compositionally biased region" description="Polar residues" evidence="1">
    <location>
        <begin position="1"/>
        <end position="12"/>
    </location>
</feature>